<name>A0ABN9TZD9_9DINO</name>
<organism evidence="2 3">
    <name type="scientific">Prorocentrum cordatum</name>
    <dbReference type="NCBI Taxonomy" id="2364126"/>
    <lineage>
        <taxon>Eukaryota</taxon>
        <taxon>Sar</taxon>
        <taxon>Alveolata</taxon>
        <taxon>Dinophyceae</taxon>
        <taxon>Prorocentrales</taxon>
        <taxon>Prorocentraceae</taxon>
        <taxon>Prorocentrum</taxon>
    </lineage>
</organism>
<feature type="domain" description="SPRY" evidence="1">
    <location>
        <begin position="97"/>
        <end position="150"/>
    </location>
</feature>
<dbReference type="InterPro" id="IPR013320">
    <property type="entry name" value="ConA-like_dom_sf"/>
</dbReference>
<evidence type="ECO:0000313" key="3">
    <source>
        <dbReference type="Proteomes" id="UP001189429"/>
    </source>
</evidence>
<dbReference type="InterPro" id="IPR043136">
    <property type="entry name" value="B30.2/SPRY_sf"/>
</dbReference>
<sequence length="176" mass="19504">EPNAEPNKKLAQNKNGQIACWAGNWKDTFTYTWLKADPKWAKIVKDAQMADAQRVNDEGGDQKEWDQRNKIYEDRVKGVWEPKKGGCTIGLNMDQWPKIQQGTVIGVEADMDAGTIGYWADGKYLGVVKDTYGKAADLKGKKLFPAVSVFGRTDGGGRFDGTVLELRTGLEPPPRA</sequence>
<reference evidence="2" key="1">
    <citation type="submission" date="2023-10" db="EMBL/GenBank/DDBJ databases">
        <authorList>
            <person name="Chen Y."/>
            <person name="Shah S."/>
            <person name="Dougan E. K."/>
            <person name="Thang M."/>
            <person name="Chan C."/>
        </authorList>
    </citation>
    <scope>NUCLEOTIDE SEQUENCE [LARGE SCALE GENOMIC DNA]</scope>
</reference>
<comment type="caution">
    <text evidence="2">The sequence shown here is derived from an EMBL/GenBank/DDBJ whole genome shotgun (WGS) entry which is preliminary data.</text>
</comment>
<protein>
    <recommendedName>
        <fullName evidence="1">SPRY domain-containing protein</fullName>
    </recommendedName>
</protein>
<dbReference type="EMBL" id="CAUYUJ010015270">
    <property type="protein sequence ID" value="CAK0851747.1"/>
    <property type="molecule type" value="Genomic_DNA"/>
</dbReference>
<evidence type="ECO:0000259" key="1">
    <source>
        <dbReference type="Pfam" id="PF00622"/>
    </source>
</evidence>
<dbReference type="Pfam" id="PF00622">
    <property type="entry name" value="SPRY"/>
    <property type="match status" value="1"/>
</dbReference>
<gene>
    <name evidence="2" type="ORF">PCOR1329_LOCUS43822</name>
</gene>
<evidence type="ECO:0000313" key="2">
    <source>
        <dbReference type="EMBL" id="CAK0851747.1"/>
    </source>
</evidence>
<dbReference type="Proteomes" id="UP001189429">
    <property type="component" value="Unassembled WGS sequence"/>
</dbReference>
<keyword evidence="3" id="KW-1185">Reference proteome</keyword>
<feature type="non-terminal residue" evidence="2">
    <location>
        <position position="1"/>
    </location>
</feature>
<proteinExistence type="predicted"/>
<dbReference type="SUPFAM" id="SSF49899">
    <property type="entry name" value="Concanavalin A-like lectins/glucanases"/>
    <property type="match status" value="1"/>
</dbReference>
<accession>A0ABN9TZD9</accession>
<dbReference type="InterPro" id="IPR003877">
    <property type="entry name" value="SPRY_dom"/>
</dbReference>
<dbReference type="Gene3D" id="2.60.120.920">
    <property type="match status" value="1"/>
</dbReference>